<dbReference type="SUPFAM" id="SSF52218">
    <property type="entry name" value="Flavoproteins"/>
    <property type="match status" value="1"/>
</dbReference>
<evidence type="ECO:0000256" key="1">
    <source>
        <dbReference type="ARBA" id="ARBA00006961"/>
    </source>
</evidence>
<evidence type="ECO:0000259" key="6">
    <source>
        <dbReference type="Pfam" id="PF03358"/>
    </source>
</evidence>
<dbReference type="Pfam" id="PF03358">
    <property type="entry name" value="FMN_red"/>
    <property type="match status" value="1"/>
</dbReference>
<evidence type="ECO:0000313" key="7">
    <source>
        <dbReference type="EMBL" id="KDP44661.1"/>
    </source>
</evidence>
<gene>
    <name evidence="7" type="ORF">JCGZ_19697</name>
</gene>
<dbReference type="GO" id="GO:0003955">
    <property type="term" value="F:NAD(P)H dehydrogenase (quinone) activity"/>
    <property type="evidence" value="ECO:0007669"/>
    <property type="project" value="UniProtKB-EC"/>
</dbReference>
<proteinExistence type="inferred from homology"/>
<dbReference type="STRING" id="180498.A0A067L876"/>
<dbReference type="InterPro" id="IPR005025">
    <property type="entry name" value="FMN_Rdtase-like_dom"/>
</dbReference>
<dbReference type="OrthoDB" id="10503675at2759"/>
<dbReference type="Proteomes" id="UP000027138">
    <property type="component" value="Unassembled WGS sequence"/>
</dbReference>
<reference evidence="7 8" key="1">
    <citation type="journal article" date="2014" name="PLoS ONE">
        <title>Global Analysis of Gene Expression Profiles in Physic Nut (Jatropha curcas L.) Seedlings Exposed to Salt Stress.</title>
        <authorList>
            <person name="Zhang L."/>
            <person name="Zhang C."/>
            <person name="Wu P."/>
            <person name="Chen Y."/>
            <person name="Li M."/>
            <person name="Jiang H."/>
            <person name="Wu G."/>
        </authorList>
    </citation>
    <scope>NUCLEOTIDE SEQUENCE [LARGE SCALE GENOMIC DNA]</scope>
    <source>
        <strain evidence="8">cv. GZQX0401</strain>
        <tissue evidence="7">Young leaves</tissue>
    </source>
</reference>
<feature type="transmembrane region" description="Helical" evidence="5">
    <location>
        <begin position="71"/>
        <end position="90"/>
    </location>
</feature>
<evidence type="ECO:0000313" key="8">
    <source>
        <dbReference type="Proteomes" id="UP000027138"/>
    </source>
</evidence>
<accession>A0A067L876</accession>
<dbReference type="EC" id="1.6.5.2" evidence="2"/>
<keyword evidence="5" id="KW-1133">Transmembrane helix</keyword>
<keyword evidence="5" id="KW-0812">Transmembrane</keyword>
<protein>
    <recommendedName>
        <fullName evidence="2">NAD(P)H dehydrogenase (quinone)</fullName>
        <ecNumber evidence="2">1.6.5.2</ecNumber>
    </recommendedName>
</protein>
<evidence type="ECO:0000256" key="3">
    <source>
        <dbReference type="ARBA" id="ARBA00047678"/>
    </source>
</evidence>
<dbReference type="Gene3D" id="3.40.50.360">
    <property type="match status" value="1"/>
</dbReference>
<feature type="domain" description="NADPH-dependent FMN reductase-like" evidence="6">
    <location>
        <begin position="3"/>
        <end position="63"/>
    </location>
</feature>
<keyword evidence="8" id="KW-1185">Reference proteome</keyword>
<comment type="similarity">
    <text evidence="1">Belongs to the WrbA family.</text>
</comment>
<dbReference type="AlphaFoldDB" id="A0A067L876"/>
<dbReference type="PANTHER" id="PTHR30546">
    <property type="entry name" value="FLAVODOXIN-RELATED PROTEIN WRBA-RELATED"/>
    <property type="match status" value="1"/>
</dbReference>
<keyword evidence="5" id="KW-0472">Membrane</keyword>
<dbReference type="GO" id="GO:0016020">
    <property type="term" value="C:membrane"/>
    <property type="evidence" value="ECO:0007669"/>
    <property type="project" value="TreeGrafter"/>
</dbReference>
<evidence type="ECO:0000256" key="4">
    <source>
        <dbReference type="ARBA" id="ARBA00048983"/>
    </source>
</evidence>
<comment type="catalytic activity">
    <reaction evidence="3">
        <text>a quinone + NADH + H(+) = a quinol + NAD(+)</text>
        <dbReference type="Rhea" id="RHEA:46160"/>
        <dbReference type="ChEBI" id="CHEBI:15378"/>
        <dbReference type="ChEBI" id="CHEBI:24646"/>
        <dbReference type="ChEBI" id="CHEBI:57540"/>
        <dbReference type="ChEBI" id="CHEBI:57945"/>
        <dbReference type="ChEBI" id="CHEBI:132124"/>
        <dbReference type="EC" id="1.6.5.2"/>
    </reaction>
</comment>
<dbReference type="EMBL" id="KK914244">
    <property type="protein sequence ID" value="KDP44661.1"/>
    <property type="molecule type" value="Genomic_DNA"/>
</dbReference>
<organism evidence="7 8">
    <name type="scientific">Jatropha curcas</name>
    <name type="common">Barbados nut</name>
    <dbReference type="NCBI Taxonomy" id="180498"/>
    <lineage>
        <taxon>Eukaryota</taxon>
        <taxon>Viridiplantae</taxon>
        <taxon>Streptophyta</taxon>
        <taxon>Embryophyta</taxon>
        <taxon>Tracheophyta</taxon>
        <taxon>Spermatophyta</taxon>
        <taxon>Magnoliopsida</taxon>
        <taxon>eudicotyledons</taxon>
        <taxon>Gunneridae</taxon>
        <taxon>Pentapetalae</taxon>
        <taxon>rosids</taxon>
        <taxon>fabids</taxon>
        <taxon>Malpighiales</taxon>
        <taxon>Euphorbiaceae</taxon>
        <taxon>Crotonoideae</taxon>
        <taxon>Jatropheae</taxon>
        <taxon>Jatropha</taxon>
    </lineage>
</organism>
<dbReference type="InterPro" id="IPR029039">
    <property type="entry name" value="Flavoprotein-like_sf"/>
</dbReference>
<dbReference type="PANTHER" id="PTHR30546:SF3">
    <property type="entry name" value="NAD(P)H DEHYDROGENASE (QUINONE) FQR1-LIKE 2-RELATED"/>
    <property type="match status" value="1"/>
</dbReference>
<sequence>MAAKLPTADGILFGFPTRDSCMAVPMKSFFDSIGQLWQKQKLAGKPDGFFISSGTQGGGQETTTWTTITQLALYEIFFVSILYTFGAGMFKVDTI</sequence>
<evidence type="ECO:0000256" key="5">
    <source>
        <dbReference type="SAM" id="Phobius"/>
    </source>
</evidence>
<evidence type="ECO:0000256" key="2">
    <source>
        <dbReference type="ARBA" id="ARBA00012648"/>
    </source>
</evidence>
<name>A0A067L876_JATCU</name>
<comment type="catalytic activity">
    <reaction evidence="4">
        <text>a quinone + NADPH + H(+) = a quinol + NADP(+)</text>
        <dbReference type="Rhea" id="RHEA:46164"/>
        <dbReference type="ChEBI" id="CHEBI:15378"/>
        <dbReference type="ChEBI" id="CHEBI:24646"/>
        <dbReference type="ChEBI" id="CHEBI:57783"/>
        <dbReference type="ChEBI" id="CHEBI:58349"/>
        <dbReference type="ChEBI" id="CHEBI:132124"/>
        <dbReference type="EC" id="1.6.5.2"/>
    </reaction>
</comment>